<dbReference type="HAMAP" id="MF_00922">
    <property type="entry name" value="OM_assembly_BamD"/>
    <property type="match status" value="1"/>
</dbReference>
<dbReference type="SUPFAM" id="SSF48452">
    <property type="entry name" value="TPR-like"/>
    <property type="match status" value="1"/>
</dbReference>
<dbReference type="Pfam" id="PF13525">
    <property type="entry name" value="YfiO"/>
    <property type="match status" value="1"/>
</dbReference>
<evidence type="ECO:0000256" key="6">
    <source>
        <dbReference type="HAMAP-Rule" id="MF_00922"/>
    </source>
</evidence>
<evidence type="ECO:0000256" key="1">
    <source>
        <dbReference type="ARBA" id="ARBA00022729"/>
    </source>
</evidence>
<dbReference type="PROSITE" id="PS50005">
    <property type="entry name" value="TPR"/>
    <property type="match status" value="1"/>
</dbReference>
<dbReference type="CDD" id="cd15830">
    <property type="entry name" value="BamD"/>
    <property type="match status" value="1"/>
</dbReference>
<dbReference type="InterPro" id="IPR039565">
    <property type="entry name" value="BamD-like"/>
</dbReference>
<evidence type="ECO:0000256" key="5">
    <source>
        <dbReference type="ARBA" id="ARBA00023288"/>
    </source>
</evidence>
<dbReference type="InterPro" id="IPR017689">
    <property type="entry name" value="BamD"/>
</dbReference>
<evidence type="ECO:0000256" key="2">
    <source>
        <dbReference type="ARBA" id="ARBA00023136"/>
    </source>
</evidence>
<evidence type="ECO:0000256" key="3">
    <source>
        <dbReference type="ARBA" id="ARBA00023139"/>
    </source>
</evidence>
<dbReference type="PANTHER" id="PTHR37423:SF1">
    <property type="entry name" value="OUTER MEMBRANE PROTEIN ASSEMBLY FACTOR BAMD"/>
    <property type="match status" value="1"/>
</dbReference>
<dbReference type="InterPro" id="IPR011990">
    <property type="entry name" value="TPR-like_helical_dom_sf"/>
</dbReference>
<keyword evidence="11" id="KW-1185">Reference proteome</keyword>
<evidence type="ECO:0000256" key="4">
    <source>
        <dbReference type="ARBA" id="ARBA00023237"/>
    </source>
</evidence>
<proteinExistence type="inferred from homology"/>
<evidence type="ECO:0000313" key="11">
    <source>
        <dbReference type="Proteomes" id="UP000316545"/>
    </source>
</evidence>
<dbReference type="AlphaFoldDB" id="A0A560FZB6"/>
<keyword evidence="5 6" id="KW-0449">Lipoprotein</keyword>
<feature type="region of interest" description="Disordered" evidence="8">
    <location>
        <begin position="276"/>
        <end position="351"/>
    </location>
</feature>
<accession>A0A560FZB6</accession>
<protein>
    <recommendedName>
        <fullName evidence="6">Outer membrane protein assembly factor BamD</fullName>
    </recommendedName>
</protein>
<gene>
    <name evidence="6" type="primary">bamD</name>
    <name evidence="10" type="ORF">FBZ88_107145</name>
</gene>
<dbReference type="Gene3D" id="1.25.40.10">
    <property type="entry name" value="Tetratricopeptide repeat domain"/>
    <property type="match status" value="1"/>
</dbReference>
<dbReference type="NCBIfam" id="TIGR03302">
    <property type="entry name" value="OM_YfiO"/>
    <property type="match status" value="1"/>
</dbReference>
<evidence type="ECO:0000313" key="10">
    <source>
        <dbReference type="EMBL" id="TWB26978.1"/>
    </source>
</evidence>
<dbReference type="InterPro" id="IPR019734">
    <property type="entry name" value="TPR_rpt"/>
</dbReference>
<reference evidence="10 11" key="1">
    <citation type="submission" date="2019-06" db="EMBL/GenBank/DDBJ databases">
        <title>Genomic Encyclopedia of Type Strains, Phase IV (KMG-V): Genome sequencing to study the core and pangenomes of soil and plant-associated prokaryotes.</title>
        <authorList>
            <person name="Whitman W."/>
        </authorList>
    </citation>
    <scope>NUCLEOTIDE SEQUENCE [LARGE SCALE GENOMIC DNA]</scope>
    <source>
        <strain evidence="10 11">BR 11865</strain>
    </source>
</reference>
<keyword evidence="7" id="KW-0802">TPR repeat</keyword>
<comment type="subunit">
    <text evidence="6">Part of the Bam complex.</text>
</comment>
<dbReference type="GO" id="GO:0051205">
    <property type="term" value="P:protein insertion into membrane"/>
    <property type="evidence" value="ECO:0007669"/>
    <property type="project" value="UniProtKB-UniRule"/>
</dbReference>
<evidence type="ECO:0000256" key="8">
    <source>
        <dbReference type="SAM" id="MobiDB-lite"/>
    </source>
</evidence>
<evidence type="ECO:0000259" key="9">
    <source>
        <dbReference type="Pfam" id="PF13525"/>
    </source>
</evidence>
<dbReference type="PANTHER" id="PTHR37423">
    <property type="entry name" value="SOLUBLE LYTIC MUREIN TRANSGLYCOSYLASE-RELATED"/>
    <property type="match status" value="1"/>
</dbReference>
<keyword evidence="3 6" id="KW-0564">Palmitate</keyword>
<feature type="compositionally biased region" description="Basic and acidic residues" evidence="8">
    <location>
        <begin position="307"/>
        <end position="343"/>
    </location>
</feature>
<organism evidence="10 11">
    <name type="scientific">Nitrospirillum amazonense</name>
    <dbReference type="NCBI Taxonomy" id="28077"/>
    <lineage>
        <taxon>Bacteria</taxon>
        <taxon>Pseudomonadati</taxon>
        <taxon>Pseudomonadota</taxon>
        <taxon>Alphaproteobacteria</taxon>
        <taxon>Rhodospirillales</taxon>
        <taxon>Azospirillaceae</taxon>
        <taxon>Nitrospirillum</taxon>
    </lineage>
</organism>
<keyword evidence="4 6" id="KW-0998">Cell outer membrane</keyword>
<keyword evidence="1 6" id="KW-0732">Signal</keyword>
<evidence type="ECO:0000256" key="7">
    <source>
        <dbReference type="PROSITE-ProRule" id="PRU00339"/>
    </source>
</evidence>
<comment type="similarity">
    <text evidence="6">Belongs to the BamD family.</text>
</comment>
<dbReference type="PROSITE" id="PS51257">
    <property type="entry name" value="PROKAR_LIPOPROTEIN"/>
    <property type="match status" value="1"/>
</dbReference>
<dbReference type="EMBL" id="VITO01000007">
    <property type="protein sequence ID" value="TWB26978.1"/>
    <property type="molecule type" value="Genomic_DNA"/>
</dbReference>
<feature type="compositionally biased region" description="Low complexity" evidence="8">
    <location>
        <begin position="276"/>
        <end position="306"/>
    </location>
</feature>
<name>A0A560FZB6_9PROT</name>
<comment type="caution">
    <text evidence="10">The sequence shown here is derived from an EMBL/GenBank/DDBJ whole genome shotgun (WGS) entry which is preliminary data.</text>
</comment>
<sequence>MPLSFLRIALSPRRLRRLVPLTAPLALLAVAACSSDEKEAPYIERPVEQIYSEAGNAIDRGEYQKAALLFGAVEQQHPYSTWAMRAELMAAYAYYQANKYEEAIGSLDRFISLHPGNPNVAYAYYLKGLCYYEQISDVRRDQTPTVQSLKSLEEVIRRFPTSPYARDAKLKIDLTRDHLAGKEMDIGRYYQSVGLNLAAMKRFRQVVDQYQSTSHVPEALHRLVEVYLSLGMLDEARKAAAVLGYNYPGSDWYQNTYDLVKDLPKPRVIPVNLTAQPADTPAATPAAGPRAGAPVAAPEGQTAPAVDKPDAKPADLKAPEQKTTDQKADDKGEKPRQESKDRGFLGWLFGD</sequence>
<comment type="function">
    <text evidence="6">Part of the outer membrane protein assembly complex, which is involved in assembly and insertion of beta-barrel proteins into the outer membrane.</text>
</comment>
<dbReference type="GO" id="GO:0043165">
    <property type="term" value="P:Gram-negative-bacterium-type cell outer membrane assembly"/>
    <property type="evidence" value="ECO:0007669"/>
    <property type="project" value="UniProtKB-UniRule"/>
</dbReference>
<feature type="repeat" description="TPR" evidence="7">
    <location>
        <begin position="84"/>
        <end position="117"/>
    </location>
</feature>
<dbReference type="GO" id="GO:1990063">
    <property type="term" value="C:Bam protein complex"/>
    <property type="evidence" value="ECO:0007669"/>
    <property type="project" value="TreeGrafter"/>
</dbReference>
<comment type="subcellular location">
    <subcellularLocation>
        <location evidence="6">Cell outer membrane</location>
        <topology evidence="6">Lipid-anchor</topology>
    </subcellularLocation>
</comment>
<keyword evidence="2 6" id="KW-0472">Membrane</keyword>
<feature type="domain" description="Outer membrane lipoprotein BamD-like" evidence="9">
    <location>
        <begin position="46"/>
        <end position="240"/>
    </location>
</feature>
<dbReference type="Proteomes" id="UP000316545">
    <property type="component" value="Unassembled WGS sequence"/>
</dbReference>